<reference evidence="1 2" key="1">
    <citation type="submission" date="2020-10" db="EMBL/GenBank/DDBJ databases">
        <title>Plant Genome Project.</title>
        <authorList>
            <person name="Zhang R.-G."/>
        </authorList>
    </citation>
    <scope>NUCLEOTIDE SEQUENCE [LARGE SCALE GENOMIC DNA]</scope>
    <source>
        <strain evidence="1">FAFU-HL-1</strain>
        <tissue evidence="1">Leaf</tissue>
    </source>
</reference>
<organism evidence="1 2">
    <name type="scientific">Salix dunnii</name>
    <dbReference type="NCBI Taxonomy" id="1413687"/>
    <lineage>
        <taxon>Eukaryota</taxon>
        <taxon>Viridiplantae</taxon>
        <taxon>Streptophyta</taxon>
        <taxon>Embryophyta</taxon>
        <taxon>Tracheophyta</taxon>
        <taxon>Spermatophyta</taxon>
        <taxon>Magnoliopsida</taxon>
        <taxon>eudicotyledons</taxon>
        <taxon>Gunneridae</taxon>
        <taxon>Pentapetalae</taxon>
        <taxon>rosids</taxon>
        <taxon>fabids</taxon>
        <taxon>Malpighiales</taxon>
        <taxon>Salicaceae</taxon>
        <taxon>Saliceae</taxon>
        <taxon>Salix</taxon>
    </lineage>
</organism>
<evidence type="ECO:0000313" key="2">
    <source>
        <dbReference type="Proteomes" id="UP000657918"/>
    </source>
</evidence>
<dbReference type="Proteomes" id="UP000657918">
    <property type="component" value="Chromosome 11"/>
</dbReference>
<gene>
    <name evidence="1" type="ORF">SADUNF_Sadunf11G0099200</name>
</gene>
<keyword evidence="2" id="KW-1185">Reference proteome</keyword>
<evidence type="ECO:0000313" key="1">
    <source>
        <dbReference type="EMBL" id="KAF9672965.1"/>
    </source>
</evidence>
<proteinExistence type="predicted"/>
<sequence length="72" mass="7925">MGGGLLLHWDQTVGTGASIGLARHGLNKRETAMRNSGDDNYDDYVAEIKAADLWKPCKRDRTYALVRGDMAT</sequence>
<name>A0A835MPG4_9ROSI</name>
<dbReference type="EMBL" id="JADGMS010000011">
    <property type="protein sequence ID" value="KAF9672965.1"/>
    <property type="molecule type" value="Genomic_DNA"/>
</dbReference>
<comment type="caution">
    <text evidence="1">The sequence shown here is derived from an EMBL/GenBank/DDBJ whole genome shotgun (WGS) entry which is preliminary data.</text>
</comment>
<accession>A0A835MPG4</accession>
<protein>
    <submittedName>
        <fullName evidence="1">Uncharacterized protein</fullName>
    </submittedName>
</protein>
<dbReference type="AlphaFoldDB" id="A0A835MPG4"/>